<evidence type="ECO:0000313" key="2">
    <source>
        <dbReference type="Proteomes" id="UP001526147"/>
    </source>
</evidence>
<reference evidence="1 2" key="1">
    <citation type="submission" date="2022-10" db="EMBL/GenBank/DDBJ databases">
        <title>Draft genome assembly of moderately radiation resistant bacterium Metabacillus halosaccharovorans.</title>
        <authorList>
            <person name="Pal S."/>
            <person name="Gopinathan A."/>
        </authorList>
    </citation>
    <scope>NUCLEOTIDE SEQUENCE [LARGE SCALE GENOMIC DNA]</scope>
    <source>
        <strain evidence="1 2">VITHBRA001</strain>
    </source>
</reference>
<name>A0ABT3DPN0_9BACI</name>
<dbReference type="RefSeq" id="WP_078432910.1">
    <property type="nucleotide sequence ID" value="NZ_JAOYEY010000050.1"/>
</dbReference>
<comment type="caution">
    <text evidence="1">The sequence shown here is derived from an EMBL/GenBank/DDBJ whole genome shotgun (WGS) entry which is preliminary data.</text>
</comment>
<gene>
    <name evidence="1" type="ORF">OIH86_22880</name>
</gene>
<protein>
    <recommendedName>
        <fullName evidence="3">YojE</fullName>
    </recommendedName>
</protein>
<dbReference type="EMBL" id="JAOYEY010000050">
    <property type="protein sequence ID" value="MCV9888501.1"/>
    <property type="molecule type" value="Genomic_DNA"/>
</dbReference>
<proteinExistence type="predicted"/>
<dbReference type="Proteomes" id="UP001526147">
    <property type="component" value="Unassembled WGS sequence"/>
</dbReference>
<keyword evidence="2" id="KW-1185">Reference proteome</keyword>
<evidence type="ECO:0008006" key="3">
    <source>
        <dbReference type="Google" id="ProtNLM"/>
    </source>
</evidence>
<sequence>MKSIEILGAYKSLWSNRSLPIEENPEHTLRNAVEKELKDEMTHPRLRKTPHQKFTLSVKRIVASSIEDQLKIKLIEYHLSILEELENETNRGGSL</sequence>
<organism evidence="1 2">
    <name type="scientific">Metabacillus halosaccharovorans</name>
    <dbReference type="NCBI Taxonomy" id="930124"/>
    <lineage>
        <taxon>Bacteria</taxon>
        <taxon>Bacillati</taxon>
        <taxon>Bacillota</taxon>
        <taxon>Bacilli</taxon>
        <taxon>Bacillales</taxon>
        <taxon>Bacillaceae</taxon>
        <taxon>Metabacillus</taxon>
    </lineage>
</organism>
<evidence type="ECO:0000313" key="1">
    <source>
        <dbReference type="EMBL" id="MCV9888501.1"/>
    </source>
</evidence>
<accession>A0ABT3DPN0</accession>